<dbReference type="RefSeq" id="WP_268614526.1">
    <property type="nucleotide sequence ID" value="NZ_JAMDMX010000022.1"/>
</dbReference>
<proteinExistence type="predicted"/>
<dbReference type="Proteomes" id="UP001527099">
    <property type="component" value="Unassembled WGS sequence"/>
</dbReference>
<accession>A0ABT4G9S4</accession>
<evidence type="ECO:0000259" key="1">
    <source>
        <dbReference type="Pfam" id="PF12146"/>
    </source>
</evidence>
<feature type="domain" description="Serine aminopeptidase S33" evidence="1">
    <location>
        <begin position="164"/>
        <end position="253"/>
    </location>
</feature>
<dbReference type="InterPro" id="IPR022742">
    <property type="entry name" value="Hydrolase_4"/>
</dbReference>
<protein>
    <submittedName>
        <fullName evidence="2">Lysophospholipase</fullName>
    </submittedName>
</protein>
<organism evidence="2 3">
    <name type="scientific">Paenibacillus alginolyticus</name>
    <dbReference type="NCBI Taxonomy" id="59839"/>
    <lineage>
        <taxon>Bacteria</taxon>
        <taxon>Bacillati</taxon>
        <taxon>Bacillota</taxon>
        <taxon>Bacilli</taxon>
        <taxon>Bacillales</taxon>
        <taxon>Paenibacillaceae</taxon>
        <taxon>Paenibacillus</taxon>
    </lineage>
</organism>
<sequence length="342" mass="39001">MNSNEVIKKTIEMSHLSDGFWSRWLVHGLEKADLDSIRHSCTSLEEWVFNWTKLADSMEKSASFLESTLDFHEAEQMYRKSSLYFNLAQWIFPIPTKEKKNLLIKSQEVFHRADSISPVKTEYLELDVDGHICAGRIRIPEHAKGCVILINPIDSSKEELYLYEKDFVEDGFATVSYDGPGQGSTFAFQGRKATQEQLRLFIDKVIDATAERFPDLALNLIGTSTGGGWAIYGSCNEKVSKAVAVSPAIGFGKMHFSDYFKGKFNLYLADGEGAPDFEGLKFLRPVRVYHGGMDRMVPYDGLMELYNKLPSTSEFFEYSDESHCCNFRLNEIRKISSKWYTI</sequence>
<reference evidence="2 3" key="1">
    <citation type="submission" date="2022-05" db="EMBL/GenBank/DDBJ databases">
        <title>Genome Sequencing of Bee-Associated Microbes.</title>
        <authorList>
            <person name="Dunlap C."/>
        </authorList>
    </citation>
    <scope>NUCLEOTIDE SEQUENCE [LARGE SCALE GENOMIC DNA]</scope>
    <source>
        <strain evidence="2 3">NRRL B-14421</strain>
    </source>
</reference>
<dbReference type="Gene3D" id="1.20.1440.110">
    <property type="entry name" value="acylaminoacyl peptidase"/>
    <property type="match status" value="1"/>
</dbReference>
<gene>
    <name evidence="2" type="ORF">M5X19_08515</name>
</gene>
<name>A0ABT4G9S4_9BACL</name>
<dbReference type="Gene3D" id="3.40.50.1820">
    <property type="entry name" value="alpha/beta hydrolase"/>
    <property type="match status" value="1"/>
</dbReference>
<comment type="caution">
    <text evidence="2">The sequence shown here is derived from an EMBL/GenBank/DDBJ whole genome shotgun (WGS) entry which is preliminary data.</text>
</comment>
<dbReference type="SUPFAM" id="SSF53474">
    <property type="entry name" value="alpha/beta-Hydrolases"/>
    <property type="match status" value="1"/>
</dbReference>
<evidence type="ECO:0000313" key="3">
    <source>
        <dbReference type="Proteomes" id="UP001527099"/>
    </source>
</evidence>
<dbReference type="Pfam" id="PF12146">
    <property type="entry name" value="Hydrolase_4"/>
    <property type="match status" value="1"/>
</dbReference>
<keyword evidence="3" id="KW-1185">Reference proteome</keyword>
<evidence type="ECO:0000313" key="2">
    <source>
        <dbReference type="EMBL" id="MCY9692938.1"/>
    </source>
</evidence>
<dbReference type="EMBL" id="JAMDMX010000022">
    <property type="protein sequence ID" value="MCY9692938.1"/>
    <property type="molecule type" value="Genomic_DNA"/>
</dbReference>
<dbReference type="InterPro" id="IPR029058">
    <property type="entry name" value="AB_hydrolase_fold"/>
</dbReference>